<sequence length="152" mass="16110">MLGFQARNIELDDPGVRLAPEALDLIRSADSDIDGDRDAGATPLARRPLAVEAADGIALLRSDTDEPLALWRGEGLGRVALWWLQDTHPLVRQGEPGTHAGLWSTVVSTLARADTHRAPGLGIDAGPHARRVLCGLGNEARVRRPTAGGSSC</sequence>
<name>A0A5C8KRX0_9GAMM</name>
<reference evidence="1 2" key="1">
    <citation type="submission" date="2019-08" db="EMBL/GenBank/DDBJ databases">
        <authorList>
            <person name="Karlyshev A.V."/>
        </authorList>
    </citation>
    <scope>NUCLEOTIDE SEQUENCE [LARGE SCALE GENOMIC DNA]</scope>
    <source>
        <strain evidence="1 2">Alg18-2.2</strain>
    </source>
</reference>
<organism evidence="1 2">
    <name type="scientific">Alkalisalibacterium limincola</name>
    <dbReference type="NCBI Taxonomy" id="2699169"/>
    <lineage>
        <taxon>Bacteria</taxon>
        <taxon>Pseudomonadati</taxon>
        <taxon>Pseudomonadota</taxon>
        <taxon>Gammaproteobacteria</taxon>
        <taxon>Lysobacterales</taxon>
        <taxon>Lysobacteraceae</taxon>
        <taxon>Alkalisalibacterium</taxon>
    </lineage>
</organism>
<protein>
    <submittedName>
        <fullName evidence="1">Uncharacterized protein</fullName>
    </submittedName>
</protein>
<evidence type="ECO:0000313" key="1">
    <source>
        <dbReference type="EMBL" id="TXK62109.1"/>
    </source>
</evidence>
<proteinExistence type="predicted"/>
<dbReference type="Proteomes" id="UP000321248">
    <property type="component" value="Unassembled WGS sequence"/>
</dbReference>
<keyword evidence="2" id="KW-1185">Reference proteome</keyword>
<accession>A0A5C8KRX0</accession>
<comment type="caution">
    <text evidence="1">The sequence shown here is derived from an EMBL/GenBank/DDBJ whole genome shotgun (WGS) entry which is preliminary data.</text>
</comment>
<dbReference type="RefSeq" id="WP_147891902.1">
    <property type="nucleotide sequence ID" value="NZ_VRTS01000006.1"/>
</dbReference>
<evidence type="ECO:0000313" key="2">
    <source>
        <dbReference type="Proteomes" id="UP000321248"/>
    </source>
</evidence>
<dbReference type="AlphaFoldDB" id="A0A5C8KRX0"/>
<gene>
    <name evidence="1" type="ORF">FU658_09700</name>
</gene>
<dbReference type="EMBL" id="VRTS01000006">
    <property type="protein sequence ID" value="TXK62109.1"/>
    <property type="molecule type" value="Genomic_DNA"/>
</dbReference>
<dbReference type="OrthoDB" id="7199749at2"/>